<feature type="compositionally biased region" description="Low complexity" evidence="1">
    <location>
        <begin position="531"/>
        <end position="547"/>
    </location>
</feature>
<feature type="region of interest" description="Disordered" evidence="1">
    <location>
        <begin position="196"/>
        <end position="248"/>
    </location>
</feature>
<feature type="region of interest" description="Disordered" evidence="1">
    <location>
        <begin position="483"/>
        <end position="555"/>
    </location>
</feature>
<organism evidence="2 3">
    <name type="scientific">Candida boidinii</name>
    <name type="common">Yeast</name>
    <dbReference type="NCBI Taxonomy" id="5477"/>
    <lineage>
        <taxon>Eukaryota</taxon>
        <taxon>Fungi</taxon>
        <taxon>Dikarya</taxon>
        <taxon>Ascomycota</taxon>
        <taxon>Saccharomycotina</taxon>
        <taxon>Pichiomycetes</taxon>
        <taxon>Pichiales</taxon>
        <taxon>Pichiaceae</taxon>
        <taxon>Ogataea</taxon>
        <taxon>Ogataea/Candida clade</taxon>
    </lineage>
</organism>
<dbReference type="Proteomes" id="UP001165120">
    <property type="component" value="Unassembled WGS sequence"/>
</dbReference>
<evidence type="ECO:0000313" key="3">
    <source>
        <dbReference type="Proteomes" id="UP001165120"/>
    </source>
</evidence>
<feature type="compositionally biased region" description="Basic residues" evidence="1">
    <location>
        <begin position="507"/>
        <end position="517"/>
    </location>
</feature>
<evidence type="ECO:0000256" key="1">
    <source>
        <dbReference type="SAM" id="MobiDB-lite"/>
    </source>
</evidence>
<reference evidence="2" key="1">
    <citation type="submission" date="2023-04" db="EMBL/GenBank/DDBJ databases">
        <title>Candida boidinii NBRC 10035.</title>
        <authorList>
            <person name="Ichikawa N."/>
            <person name="Sato H."/>
            <person name="Tonouchi N."/>
        </authorList>
    </citation>
    <scope>NUCLEOTIDE SEQUENCE</scope>
    <source>
        <strain evidence="2">NBRC 10035</strain>
    </source>
</reference>
<feature type="region of interest" description="Disordered" evidence="1">
    <location>
        <begin position="597"/>
        <end position="621"/>
    </location>
</feature>
<feature type="compositionally biased region" description="Acidic residues" evidence="1">
    <location>
        <begin position="129"/>
        <end position="155"/>
    </location>
</feature>
<gene>
    <name evidence="2" type="ORF">Cboi02_000101200</name>
</gene>
<comment type="caution">
    <text evidence="2">The sequence shown here is derived from an EMBL/GenBank/DDBJ whole genome shotgun (WGS) entry which is preliminary data.</text>
</comment>
<feature type="region of interest" description="Disordered" evidence="1">
    <location>
        <begin position="83"/>
        <end position="102"/>
    </location>
</feature>
<dbReference type="GO" id="GO:0060962">
    <property type="term" value="P:regulation of ribosomal protein gene transcription by RNA polymerase II"/>
    <property type="evidence" value="ECO:0007669"/>
    <property type="project" value="InterPro"/>
</dbReference>
<dbReference type="GO" id="GO:0003712">
    <property type="term" value="F:transcription coregulator activity"/>
    <property type="evidence" value="ECO:0007669"/>
    <property type="project" value="InterPro"/>
</dbReference>
<dbReference type="AlphaFoldDB" id="A0A9W6SYS9"/>
<dbReference type="EMBL" id="BSXN01000212">
    <property type="protein sequence ID" value="GME67621.1"/>
    <property type="molecule type" value="Genomic_DNA"/>
</dbReference>
<feature type="compositionally biased region" description="Polar residues" evidence="1">
    <location>
        <begin position="86"/>
        <end position="95"/>
    </location>
</feature>
<name>A0A9W6SYS9_CANBO</name>
<accession>A0A9W6SYS9</accession>
<feature type="compositionally biased region" description="Acidic residues" evidence="1">
    <location>
        <begin position="52"/>
        <end position="61"/>
    </location>
</feature>
<feature type="compositionally biased region" description="Acidic residues" evidence="1">
    <location>
        <begin position="19"/>
        <end position="44"/>
    </location>
</feature>
<dbReference type="InterPro" id="IPR018837">
    <property type="entry name" value="TF_CRF1/IFH1"/>
</dbReference>
<sequence>MAFGNSDDDFDFLLPADDPFFDDDEEEEVIEGEDEDDDDDDEGADTNNTNNDNEDEDEEDDFIMKEETEAMVDDFGSGMGILNGQFGASNTNSRFSNKKPSRFNRRTSSLIAKDLINKNLLPTFVPAPEDNDFNAIEEDGDDDYNLNDNDDDDNEQAIIDDEDEEMEAILNGDDDDNSSDFDIALYDDMFNNPSSYRNSSATATTTSDATLLPGGTGATTAPGVSGKIHKDKRRRKSRNAFKKDYDSEDEDEMKLLPYFFGSSDSENESNDNGSRRSSRAKSSGRLSKKNSIADTVDMILPDNGAETDEDVSVPKKVKKYAGSKIAKEVLSSSKNNFRAPVLGTFNTSKFKKPFGIIDGFSTRFLHPANERDGTSRSSILKGEHSSALSNISNITINSNNSLSHLRNSGNAMSQSPVALDEFINISEFEEDDDADVIESNKHWNPFKERSIPLSAFRNKGLINNYQIPDNSVNLRKYSNSNSMANSFGPTAGNDSNRRRSSFNHSGNKIRRGSKSIRRNSQSQSMSPGPSKQQHYQQKIPKQKQIQQSSAVTKRRNLVKHSAGDIDIEIPILDEELLGIASESALHLSSNKAAASITPVMKSTRRPSMSSSKKVRQQERVRRQSMVEAAAEGLRSTRGGLFSEETLTGVEALLVDIGSTDDFSFLFNEN</sequence>
<feature type="compositionally biased region" description="Polar residues" evidence="1">
    <location>
        <begin position="518"/>
        <end position="530"/>
    </location>
</feature>
<dbReference type="PANTHER" id="PTHR28057:SF1">
    <property type="entry name" value="PROTEIN IFH1-RELATED"/>
    <property type="match status" value="1"/>
</dbReference>
<keyword evidence="3" id="KW-1185">Reference proteome</keyword>
<feature type="compositionally biased region" description="Basic residues" evidence="1">
    <location>
        <begin position="227"/>
        <end position="240"/>
    </location>
</feature>
<proteinExistence type="predicted"/>
<dbReference type="PANTHER" id="PTHR28057">
    <property type="entry name" value="PROTEIN IFH1-RELATED"/>
    <property type="match status" value="1"/>
</dbReference>
<feature type="region of interest" description="Disordered" evidence="1">
    <location>
        <begin position="260"/>
        <end position="289"/>
    </location>
</feature>
<evidence type="ECO:0000313" key="2">
    <source>
        <dbReference type="EMBL" id="GME67621.1"/>
    </source>
</evidence>
<protein>
    <submittedName>
        <fullName evidence="2">Unnamed protein product</fullName>
    </submittedName>
</protein>
<feature type="compositionally biased region" description="Acidic residues" evidence="1">
    <location>
        <begin position="1"/>
        <end position="11"/>
    </location>
</feature>
<feature type="region of interest" description="Disordered" evidence="1">
    <location>
        <begin position="1"/>
        <end position="63"/>
    </location>
</feature>
<feature type="region of interest" description="Disordered" evidence="1">
    <location>
        <begin position="128"/>
        <end position="155"/>
    </location>
</feature>
<dbReference type="Pfam" id="PF10380">
    <property type="entry name" value="CRF1"/>
    <property type="match status" value="1"/>
</dbReference>
<feature type="compositionally biased region" description="Low complexity" evidence="1">
    <location>
        <begin position="199"/>
        <end position="223"/>
    </location>
</feature>
<feature type="compositionally biased region" description="Polar residues" evidence="1">
    <location>
        <begin position="483"/>
        <end position="494"/>
    </location>
</feature>